<dbReference type="EMBL" id="CP002771">
    <property type="protein sequence ID" value="AEF54584.1"/>
    <property type="molecule type" value="Genomic_DNA"/>
</dbReference>
<proteinExistence type="predicted"/>
<evidence type="ECO:0000313" key="2">
    <source>
        <dbReference type="Proteomes" id="UP000009230"/>
    </source>
</evidence>
<dbReference type="KEGG" id="mpc:Mar181_1542"/>
<gene>
    <name evidence="1" type="ordered locus">Mar181_1542</name>
</gene>
<dbReference type="RefSeq" id="WP_013796059.1">
    <property type="nucleotide sequence ID" value="NC_015559.1"/>
</dbReference>
<dbReference type="AlphaFoldDB" id="F6CYH5"/>
<sequence length="130" mass="14471">MNKVVYVNAFFKPVGKDVTVKVPTGEKKKGFFGGEKEVVTRETQWKQTGWSDNEIDGQRLANDMNSAIEQLNKEGYEVVTIESIISGAYSYKWDNYSRAAVNSGGASTCYSYGYGYSYTEGVTIIAKKMT</sequence>
<dbReference type="HOGENOM" id="CLU_122380_0_0_6"/>
<dbReference type="Proteomes" id="UP000009230">
    <property type="component" value="Chromosome"/>
</dbReference>
<dbReference type="OrthoDB" id="6997735at2"/>
<evidence type="ECO:0000313" key="1">
    <source>
        <dbReference type="EMBL" id="AEF54584.1"/>
    </source>
</evidence>
<name>F6CYH5_MARPP</name>
<organism evidence="1 2">
    <name type="scientific">Marinomonas posidonica (strain CECT 7376 / NCIMB 14433 / IVIA-Po-181)</name>
    <dbReference type="NCBI Taxonomy" id="491952"/>
    <lineage>
        <taxon>Bacteria</taxon>
        <taxon>Pseudomonadati</taxon>
        <taxon>Pseudomonadota</taxon>
        <taxon>Gammaproteobacteria</taxon>
        <taxon>Oceanospirillales</taxon>
        <taxon>Oceanospirillaceae</taxon>
        <taxon>Marinomonas</taxon>
    </lineage>
</organism>
<keyword evidence="2" id="KW-1185">Reference proteome</keyword>
<reference evidence="1 2" key="1">
    <citation type="journal article" date="2012" name="Stand. Genomic Sci.">
        <title>Complete genome sequence of Marinomonas posidonica type strain (IVIA-Po-181(T)).</title>
        <authorList>
            <person name="Lucas-Elio P."/>
            <person name="Goodwin L."/>
            <person name="Woyke T."/>
            <person name="Pitluck S."/>
            <person name="Nolan M."/>
            <person name="Kyrpides N.C."/>
            <person name="Detter J.C."/>
            <person name="Copeland A."/>
            <person name="Lu M."/>
            <person name="Bruce D."/>
            <person name="Detter C."/>
            <person name="Tapia R."/>
            <person name="Han S."/>
            <person name="Land M.L."/>
            <person name="Ivanova N."/>
            <person name="Mikhailova N."/>
            <person name="Johnston A.W."/>
            <person name="Sanchez-Amat A."/>
        </authorList>
    </citation>
    <scope>NUCLEOTIDE SEQUENCE [LARGE SCALE GENOMIC DNA]</scope>
    <source>
        <strain evidence="2">CECT 7376 / NCIMB 14433 / IVIA-Po-181</strain>
    </source>
</reference>
<protein>
    <submittedName>
        <fullName evidence="1">Uncharacterized protein</fullName>
    </submittedName>
</protein>
<accession>F6CYH5</accession>
<dbReference type="eggNOG" id="ENOG50333B4">
    <property type="taxonomic scope" value="Bacteria"/>
</dbReference>